<organism evidence="1 2">
    <name type="scientific">Acanthoscelides obtectus</name>
    <name type="common">Bean weevil</name>
    <name type="synonym">Bruchus obtectus</name>
    <dbReference type="NCBI Taxonomy" id="200917"/>
    <lineage>
        <taxon>Eukaryota</taxon>
        <taxon>Metazoa</taxon>
        <taxon>Ecdysozoa</taxon>
        <taxon>Arthropoda</taxon>
        <taxon>Hexapoda</taxon>
        <taxon>Insecta</taxon>
        <taxon>Pterygota</taxon>
        <taxon>Neoptera</taxon>
        <taxon>Endopterygota</taxon>
        <taxon>Coleoptera</taxon>
        <taxon>Polyphaga</taxon>
        <taxon>Cucujiformia</taxon>
        <taxon>Chrysomeloidea</taxon>
        <taxon>Chrysomelidae</taxon>
        <taxon>Bruchinae</taxon>
        <taxon>Bruchini</taxon>
        <taxon>Acanthoscelides</taxon>
    </lineage>
</organism>
<evidence type="ECO:0000313" key="2">
    <source>
        <dbReference type="Proteomes" id="UP001152888"/>
    </source>
</evidence>
<dbReference type="AlphaFoldDB" id="A0A9P0PLP4"/>
<sequence length="133" mass="15936">MFRIALFYIEVQQKFEYFIPDSKNSAQEIVKYVYDFVSCRAKAVYYVDKRMSDAPENVLMWNDLPANMHREQASRCRKVIRNAHLGFPCFFQLYYGLNLIIKLINMVSSKVRFVFQDIFYLGKLKCLVEFDFH</sequence>
<gene>
    <name evidence="1" type="ORF">ACAOBT_LOCUS16842</name>
</gene>
<comment type="caution">
    <text evidence="1">The sequence shown here is derived from an EMBL/GenBank/DDBJ whole genome shotgun (WGS) entry which is preliminary data.</text>
</comment>
<proteinExistence type="predicted"/>
<reference evidence="1" key="1">
    <citation type="submission" date="2022-03" db="EMBL/GenBank/DDBJ databases">
        <authorList>
            <person name="Sayadi A."/>
        </authorList>
    </citation>
    <scope>NUCLEOTIDE SEQUENCE</scope>
</reference>
<keyword evidence="2" id="KW-1185">Reference proteome</keyword>
<name>A0A9P0PLP4_ACAOB</name>
<accession>A0A9P0PLP4</accession>
<dbReference type="EMBL" id="CAKOFQ010006985">
    <property type="protein sequence ID" value="CAH1985725.1"/>
    <property type="molecule type" value="Genomic_DNA"/>
</dbReference>
<evidence type="ECO:0000313" key="1">
    <source>
        <dbReference type="EMBL" id="CAH1985725.1"/>
    </source>
</evidence>
<protein>
    <submittedName>
        <fullName evidence="1">Uncharacterized protein</fullName>
    </submittedName>
</protein>
<dbReference type="Proteomes" id="UP001152888">
    <property type="component" value="Unassembled WGS sequence"/>
</dbReference>